<dbReference type="GO" id="GO:0008168">
    <property type="term" value="F:methyltransferase activity"/>
    <property type="evidence" value="ECO:0007669"/>
    <property type="project" value="UniProtKB-KW"/>
</dbReference>
<dbReference type="Proteomes" id="UP000500938">
    <property type="component" value="Chromosome"/>
</dbReference>
<proteinExistence type="predicted"/>
<dbReference type="InterPro" id="IPR019410">
    <property type="entry name" value="Methyltransf_16"/>
</dbReference>
<reference evidence="1 2" key="1">
    <citation type="submission" date="2020-05" db="EMBL/GenBank/DDBJ databases">
        <title>Complete genome sequence of Gemmatimonas greenlandica TET16.</title>
        <authorList>
            <person name="Zeng Y."/>
        </authorList>
    </citation>
    <scope>NUCLEOTIDE SEQUENCE [LARGE SCALE GENOMIC DNA]</scope>
    <source>
        <strain evidence="1 2">TET16</strain>
    </source>
</reference>
<sequence>MTRPILTDLHGEALDEALGRCFSLATETVDIGGRAITLVKPENADHLISEADYVMDERLPYWADLWPSARVLAATIAREAGAGRRLLEMGCGLGLATVGAMLGGFDVTATDYYDDALHVTRGNAARNLGHEPTVRMVNWREWPTDLAVFDVVMAADVLYEKEYAILVGECMARSLAPDGVAIVADPGRLALPMFRDNLVHVGLEIFDTVTTKFEEGPVKQEIQVMRLRRC</sequence>
<accession>A0A6M4ILN1</accession>
<name>A0A6M4ILN1_9BACT</name>
<dbReference type="SUPFAM" id="SSF53335">
    <property type="entry name" value="S-adenosyl-L-methionine-dependent methyltransferases"/>
    <property type="match status" value="1"/>
</dbReference>
<protein>
    <submittedName>
        <fullName evidence="1">Methyltransferase domain-containing protein</fullName>
    </submittedName>
</protein>
<evidence type="ECO:0000313" key="1">
    <source>
        <dbReference type="EMBL" id="QJR34407.1"/>
    </source>
</evidence>
<dbReference type="KEGG" id="ggr:HKW67_02155"/>
<keyword evidence="1" id="KW-0489">Methyltransferase</keyword>
<keyword evidence="1" id="KW-0808">Transferase</keyword>
<dbReference type="InterPro" id="IPR029063">
    <property type="entry name" value="SAM-dependent_MTases_sf"/>
</dbReference>
<keyword evidence="2" id="KW-1185">Reference proteome</keyword>
<evidence type="ECO:0000313" key="2">
    <source>
        <dbReference type="Proteomes" id="UP000500938"/>
    </source>
</evidence>
<dbReference type="PANTHER" id="PTHR14614:SF132">
    <property type="entry name" value="PROTEIN-LYSINE METHYLTRANSFERASE C42C1.13"/>
    <property type="match status" value="1"/>
</dbReference>
<dbReference type="EMBL" id="CP053085">
    <property type="protein sequence ID" value="QJR34407.1"/>
    <property type="molecule type" value="Genomic_DNA"/>
</dbReference>
<dbReference type="PANTHER" id="PTHR14614">
    <property type="entry name" value="HEPATOCELLULAR CARCINOMA-ASSOCIATED ANTIGEN"/>
    <property type="match status" value="1"/>
</dbReference>
<gene>
    <name evidence="1" type="ORF">HKW67_02155</name>
</gene>
<dbReference type="RefSeq" id="WP_171223833.1">
    <property type="nucleotide sequence ID" value="NZ_CP053085.1"/>
</dbReference>
<dbReference type="Gene3D" id="3.40.50.150">
    <property type="entry name" value="Vaccinia Virus protein VP39"/>
    <property type="match status" value="1"/>
</dbReference>
<dbReference type="CDD" id="cd02440">
    <property type="entry name" value="AdoMet_MTases"/>
    <property type="match status" value="1"/>
</dbReference>
<organism evidence="1 2">
    <name type="scientific">Gemmatimonas groenlandica</name>
    <dbReference type="NCBI Taxonomy" id="2732249"/>
    <lineage>
        <taxon>Bacteria</taxon>
        <taxon>Pseudomonadati</taxon>
        <taxon>Gemmatimonadota</taxon>
        <taxon>Gemmatimonadia</taxon>
        <taxon>Gemmatimonadales</taxon>
        <taxon>Gemmatimonadaceae</taxon>
        <taxon>Gemmatimonas</taxon>
    </lineage>
</organism>
<dbReference type="AlphaFoldDB" id="A0A6M4ILN1"/>
<dbReference type="GO" id="GO:0032259">
    <property type="term" value="P:methylation"/>
    <property type="evidence" value="ECO:0007669"/>
    <property type="project" value="UniProtKB-KW"/>
</dbReference>
<dbReference type="Pfam" id="PF10294">
    <property type="entry name" value="Methyltransf_16"/>
    <property type="match status" value="1"/>
</dbReference>